<name>A0AAW1YQA2_RUBAR</name>
<keyword evidence="2" id="KW-1185">Reference proteome</keyword>
<dbReference type="AlphaFoldDB" id="A0AAW1YQA2"/>
<organism evidence="1 2">
    <name type="scientific">Rubus argutus</name>
    <name type="common">Southern blackberry</name>
    <dbReference type="NCBI Taxonomy" id="59490"/>
    <lineage>
        <taxon>Eukaryota</taxon>
        <taxon>Viridiplantae</taxon>
        <taxon>Streptophyta</taxon>
        <taxon>Embryophyta</taxon>
        <taxon>Tracheophyta</taxon>
        <taxon>Spermatophyta</taxon>
        <taxon>Magnoliopsida</taxon>
        <taxon>eudicotyledons</taxon>
        <taxon>Gunneridae</taxon>
        <taxon>Pentapetalae</taxon>
        <taxon>rosids</taxon>
        <taxon>fabids</taxon>
        <taxon>Rosales</taxon>
        <taxon>Rosaceae</taxon>
        <taxon>Rosoideae</taxon>
        <taxon>Rosoideae incertae sedis</taxon>
        <taxon>Rubus</taxon>
    </lineage>
</organism>
<dbReference type="EMBL" id="JBEDUW010000001">
    <property type="protein sequence ID" value="KAK9950666.1"/>
    <property type="molecule type" value="Genomic_DNA"/>
</dbReference>
<dbReference type="Gene3D" id="2.120.10.80">
    <property type="entry name" value="Kelch-type beta propeller"/>
    <property type="match status" value="1"/>
</dbReference>
<accession>A0AAW1YQA2</accession>
<gene>
    <name evidence="1" type="ORF">M0R45_006143</name>
</gene>
<dbReference type="SUPFAM" id="SSF50965">
    <property type="entry name" value="Galactose oxidase, central domain"/>
    <property type="match status" value="1"/>
</dbReference>
<proteinExistence type="predicted"/>
<dbReference type="InterPro" id="IPR011043">
    <property type="entry name" value="Gal_Oxase/kelch_b-propeller"/>
</dbReference>
<evidence type="ECO:0000313" key="1">
    <source>
        <dbReference type="EMBL" id="KAK9950666.1"/>
    </source>
</evidence>
<protein>
    <recommendedName>
        <fullName evidence="3">F-box/kelch-repeat protein</fullName>
    </recommendedName>
</protein>
<dbReference type="Proteomes" id="UP001457282">
    <property type="component" value="Unassembled WGS sequence"/>
</dbReference>
<comment type="caution">
    <text evidence="1">The sequence shown here is derived from an EMBL/GenBank/DDBJ whole genome shotgun (WGS) entry which is preliminary data.</text>
</comment>
<reference evidence="1 2" key="1">
    <citation type="journal article" date="2023" name="G3 (Bethesda)">
        <title>A chromosome-length genome assembly and annotation of blackberry (Rubus argutus, cv. 'Hillquist').</title>
        <authorList>
            <person name="Bruna T."/>
            <person name="Aryal R."/>
            <person name="Dudchenko O."/>
            <person name="Sargent D.J."/>
            <person name="Mead D."/>
            <person name="Buti M."/>
            <person name="Cavallini A."/>
            <person name="Hytonen T."/>
            <person name="Andres J."/>
            <person name="Pham M."/>
            <person name="Weisz D."/>
            <person name="Mascagni F."/>
            <person name="Usai G."/>
            <person name="Natali L."/>
            <person name="Bassil N."/>
            <person name="Fernandez G.E."/>
            <person name="Lomsadze A."/>
            <person name="Armour M."/>
            <person name="Olukolu B."/>
            <person name="Poorten T."/>
            <person name="Britton C."/>
            <person name="Davik J."/>
            <person name="Ashrafi H."/>
            <person name="Aiden E.L."/>
            <person name="Borodovsky M."/>
            <person name="Worthington M."/>
        </authorList>
    </citation>
    <scope>NUCLEOTIDE SEQUENCE [LARGE SCALE GENOMIC DNA]</scope>
    <source>
        <strain evidence="1">PI 553951</strain>
    </source>
</reference>
<evidence type="ECO:0000313" key="2">
    <source>
        <dbReference type="Proteomes" id="UP001457282"/>
    </source>
</evidence>
<evidence type="ECO:0008006" key="3">
    <source>
        <dbReference type="Google" id="ProtNLM"/>
    </source>
</evidence>
<sequence length="350" mass="39567">MESAIGRGETIRDRPIIIHASHTHSSGRSSRFFTIEEKRQKKSGVSLENDELIQLYVPNSDEEVWFCSFVAVNSCLYFIGLRRCRNQVIAKGYMFLDLNIEERRWRWEQNGEFYNMSHCGALACEDGFIYTVGVGRTYRVDPTTGASVVIPQFPEELGSVPSLIWASEKKLLGYAMRRGIDGANLLVCCDLESGGKWEALTEKPFWGYWSKGVLLYDRYLFSFGLGHPYEEDRLRTANVYVFDIEQRQWLPEPVDGLPNDGKVLPFIPPKTELGVGNVNPYLFLIGVDQGLPKLALVWATCEGGQGTVYCTKFIVSRDDSTVSLFKARIVSSGVHLLGKDTWFLKCAARV</sequence>
<dbReference type="InterPro" id="IPR015915">
    <property type="entry name" value="Kelch-typ_b-propeller"/>
</dbReference>